<evidence type="ECO:0000256" key="1">
    <source>
        <dbReference type="SAM" id="Phobius"/>
    </source>
</evidence>
<dbReference type="InterPro" id="IPR045916">
    <property type="entry name" value="DUF5777"/>
</dbReference>
<accession>A0ABX3NLN8</accession>
<feature type="domain" description="DUF5777" evidence="2">
    <location>
        <begin position="54"/>
        <end position="317"/>
    </location>
</feature>
<keyword evidence="1" id="KW-1133">Transmembrane helix</keyword>
<evidence type="ECO:0000313" key="3">
    <source>
        <dbReference type="EMBL" id="OQP39025.1"/>
    </source>
</evidence>
<keyword evidence="4" id="KW-1185">Reference proteome</keyword>
<organism evidence="3 4">
    <name type="scientific">Niastella koreensis</name>
    <dbReference type="NCBI Taxonomy" id="354356"/>
    <lineage>
        <taxon>Bacteria</taxon>
        <taxon>Pseudomonadati</taxon>
        <taxon>Bacteroidota</taxon>
        <taxon>Chitinophagia</taxon>
        <taxon>Chitinophagales</taxon>
        <taxon>Chitinophagaceae</taxon>
        <taxon>Niastella</taxon>
    </lineage>
</organism>
<reference evidence="3 4" key="1">
    <citation type="submission" date="2016-04" db="EMBL/GenBank/DDBJ databases">
        <authorList>
            <person name="Chen L."/>
            <person name="Zhuang W."/>
            <person name="Wang G."/>
        </authorList>
    </citation>
    <scope>NUCLEOTIDE SEQUENCE [LARGE SCALE GENOMIC DNA]</scope>
    <source>
        <strain evidence="4">GR20</strain>
    </source>
</reference>
<keyword evidence="1" id="KW-0812">Transmembrane</keyword>
<keyword evidence="1" id="KW-0472">Membrane</keyword>
<dbReference type="Proteomes" id="UP000192277">
    <property type="component" value="Unassembled WGS sequence"/>
</dbReference>
<proteinExistence type="predicted"/>
<dbReference type="EMBL" id="LWBO01000084">
    <property type="protein sequence ID" value="OQP39025.1"/>
    <property type="molecule type" value="Genomic_DNA"/>
</dbReference>
<sequence>MLMEIKDHVSYIVMFVMALCYSGFSIAQSNLSNMLDKEISNKENNRRHFVYATFKGTHLVNANTIETIKGRELDFRVSHRFGDIGGEFGGEKRFFGLDNSTDIKISFDYGISDRLNFGIARAKGATAVRQLYEASLKFKLIRQGEEEGMPITVTAFSNVVATSMPSNVKPNTPDHFEKFQDRLSFAGELMIGCKISDGLSIMVMPVFVHTNYVIANDDNNVYAIGVAGRLKLTRRMSLVADYYKVYRSQQSIDKFKADGLTFYNPLGAGFEFETGGHVFDLTFTNCTAILENQFIPYTTTTWKMGQFRWGFNLSRIFSFKK</sequence>
<name>A0ABX3NLN8_9BACT</name>
<feature type="transmembrane region" description="Helical" evidence="1">
    <location>
        <begin position="9"/>
        <end position="27"/>
    </location>
</feature>
<dbReference type="Pfam" id="PF19089">
    <property type="entry name" value="DUF5777"/>
    <property type="match status" value="1"/>
</dbReference>
<evidence type="ECO:0000259" key="2">
    <source>
        <dbReference type="Pfam" id="PF19089"/>
    </source>
</evidence>
<evidence type="ECO:0000313" key="4">
    <source>
        <dbReference type="Proteomes" id="UP000192277"/>
    </source>
</evidence>
<comment type="caution">
    <text evidence="3">The sequence shown here is derived from an EMBL/GenBank/DDBJ whole genome shotgun (WGS) entry which is preliminary data.</text>
</comment>
<protein>
    <recommendedName>
        <fullName evidence="2">DUF5777 domain-containing protein</fullName>
    </recommendedName>
</protein>
<gene>
    <name evidence="3" type="ORF">A4D02_16940</name>
</gene>